<evidence type="ECO:0000256" key="1">
    <source>
        <dbReference type="ARBA" id="ARBA00000085"/>
    </source>
</evidence>
<keyword evidence="5 10" id="KW-0418">Kinase</keyword>
<comment type="caution">
    <text evidence="10">The sequence shown here is derived from an EMBL/GenBank/DDBJ whole genome shotgun (WGS) entry which is preliminary data.</text>
</comment>
<dbReference type="SUPFAM" id="SSF55874">
    <property type="entry name" value="ATPase domain of HSP90 chaperone/DNA topoisomerase II/histidine kinase"/>
    <property type="match status" value="1"/>
</dbReference>
<dbReference type="PRINTS" id="PR00344">
    <property type="entry name" value="BCTRLSENSOR"/>
</dbReference>
<dbReference type="SUPFAM" id="SSF47384">
    <property type="entry name" value="Homodimeric domain of signal transducing histidine kinase"/>
    <property type="match status" value="1"/>
</dbReference>
<feature type="modified residue" description="4-aspartylphosphate" evidence="7">
    <location>
        <position position="493"/>
    </location>
</feature>
<keyword evidence="4" id="KW-0808">Transferase</keyword>
<evidence type="ECO:0000256" key="2">
    <source>
        <dbReference type="ARBA" id="ARBA00012438"/>
    </source>
</evidence>
<dbReference type="SMART" id="SM00388">
    <property type="entry name" value="HisKA"/>
    <property type="match status" value="1"/>
</dbReference>
<dbReference type="Pfam" id="PF00072">
    <property type="entry name" value="Response_reg"/>
    <property type="match status" value="1"/>
</dbReference>
<dbReference type="InterPro" id="IPR003018">
    <property type="entry name" value="GAF"/>
</dbReference>
<evidence type="ECO:0000259" key="9">
    <source>
        <dbReference type="PROSITE" id="PS50110"/>
    </source>
</evidence>
<dbReference type="PANTHER" id="PTHR45339">
    <property type="entry name" value="HYBRID SIGNAL TRANSDUCTION HISTIDINE KINASE J"/>
    <property type="match status" value="1"/>
</dbReference>
<dbReference type="Gene3D" id="3.30.450.40">
    <property type="match status" value="1"/>
</dbReference>
<feature type="domain" description="Response regulatory" evidence="9">
    <location>
        <begin position="444"/>
        <end position="558"/>
    </location>
</feature>
<evidence type="ECO:0000259" key="8">
    <source>
        <dbReference type="PROSITE" id="PS50109"/>
    </source>
</evidence>
<dbReference type="SUPFAM" id="SSF52172">
    <property type="entry name" value="CheY-like"/>
    <property type="match status" value="1"/>
</dbReference>
<evidence type="ECO:0000256" key="3">
    <source>
        <dbReference type="ARBA" id="ARBA00022553"/>
    </source>
</evidence>
<dbReference type="Gene3D" id="3.40.50.2300">
    <property type="match status" value="1"/>
</dbReference>
<evidence type="ECO:0000256" key="4">
    <source>
        <dbReference type="ARBA" id="ARBA00022679"/>
    </source>
</evidence>
<dbReference type="EC" id="2.7.13.3" evidence="2"/>
<dbReference type="InterPro" id="IPR011006">
    <property type="entry name" value="CheY-like_superfamily"/>
</dbReference>
<dbReference type="RefSeq" id="WP_184176116.1">
    <property type="nucleotide sequence ID" value="NZ_JACHGF010000006.1"/>
</dbReference>
<evidence type="ECO:0000313" key="10">
    <source>
        <dbReference type="EMBL" id="MBB5285701.1"/>
    </source>
</evidence>
<evidence type="ECO:0000313" key="11">
    <source>
        <dbReference type="Proteomes" id="UP000557307"/>
    </source>
</evidence>
<sequence length="561" mass="62518">MKAAYLPSNEEERLNALFGYQILDTLPEQDFDDITRIASEICQTTISLISLVDKDRQWFKAKQGPIEDPETPREQSFCAHAILNPLEVMIVPDTAQDERFFDNPHTIGFPYVRFYAGVPLVTYDGYALGSLCVIDQVPRELSPTQIEALRALSKQVISQFELRKKAKELEEIQLKLVAMNYELHLAKQKAEETDQAKSAFLSVMSHEIRNPLHAVLGYTTLLLEEDPRDDQLPSLKVLKFSGETLLALVNDILDINKLDAGKVVLEEIPFSLRELLENSVRANMHRARERDNTLECHYDESIPEQVLGDPVRLLQVVTNLLSNAVKFTENGRVTISAKVLRQNPSEVALLLRVSDTGIGIPAHALGTIFEEFAQASTAINREFGGTGLGLSITQKILALYDSKIQVESQLGVGTTFSFELTLRKALPATTQAMALEEVDLSGYKVLVVDDTEMNLKLLGHNLRKKGMDVATFSSPFEGLEAALSQAYDIVLLDLQMPGMTGFELSRRIREAELQVPIIALSGDNSLETARLVQDSGMNGFLSKPYVMSHLYQLLVLNLVLS</sequence>
<dbReference type="GO" id="GO:0000155">
    <property type="term" value="F:phosphorelay sensor kinase activity"/>
    <property type="evidence" value="ECO:0007669"/>
    <property type="project" value="InterPro"/>
</dbReference>
<dbReference type="SMART" id="SM00448">
    <property type="entry name" value="REC"/>
    <property type="match status" value="1"/>
</dbReference>
<keyword evidence="3 7" id="KW-0597">Phosphoprotein</keyword>
<dbReference type="Pfam" id="PF01590">
    <property type="entry name" value="GAF"/>
    <property type="match status" value="1"/>
</dbReference>
<feature type="domain" description="Histidine kinase" evidence="8">
    <location>
        <begin position="203"/>
        <end position="424"/>
    </location>
</feature>
<dbReference type="InterPro" id="IPR029016">
    <property type="entry name" value="GAF-like_dom_sf"/>
</dbReference>
<organism evidence="10 11">
    <name type="scientific">Rhabdobacter roseus</name>
    <dbReference type="NCBI Taxonomy" id="1655419"/>
    <lineage>
        <taxon>Bacteria</taxon>
        <taxon>Pseudomonadati</taxon>
        <taxon>Bacteroidota</taxon>
        <taxon>Cytophagia</taxon>
        <taxon>Cytophagales</taxon>
        <taxon>Cytophagaceae</taxon>
        <taxon>Rhabdobacter</taxon>
    </lineage>
</organism>
<proteinExistence type="predicted"/>
<dbReference type="Pfam" id="PF02518">
    <property type="entry name" value="HATPase_c"/>
    <property type="match status" value="1"/>
</dbReference>
<dbReference type="SMART" id="SM00387">
    <property type="entry name" value="HATPase_c"/>
    <property type="match status" value="1"/>
</dbReference>
<evidence type="ECO:0000256" key="5">
    <source>
        <dbReference type="ARBA" id="ARBA00022777"/>
    </source>
</evidence>
<dbReference type="Proteomes" id="UP000557307">
    <property type="component" value="Unassembled WGS sequence"/>
</dbReference>
<evidence type="ECO:0000256" key="6">
    <source>
        <dbReference type="ARBA" id="ARBA00023012"/>
    </source>
</evidence>
<dbReference type="FunFam" id="3.30.565.10:FF:000010">
    <property type="entry name" value="Sensor histidine kinase RcsC"/>
    <property type="match status" value="1"/>
</dbReference>
<dbReference type="CDD" id="cd17546">
    <property type="entry name" value="REC_hyHK_CKI1_RcsC-like"/>
    <property type="match status" value="1"/>
</dbReference>
<dbReference type="CDD" id="cd00082">
    <property type="entry name" value="HisKA"/>
    <property type="match status" value="1"/>
</dbReference>
<protein>
    <recommendedName>
        <fullName evidence="2">histidine kinase</fullName>
        <ecNumber evidence="2">2.7.13.3</ecNumber>
    </recommendedName>
</protein>
<dbReference type="Gene3D" id="3.30.565.10">
    <property type="entry name" value="Histidine kinase-like ATPase, C-terminal domain"/>
    <property type="match status" value="1"/>
</dbReference>
<keyword evidence="11" id="KW-1185">Reference proteome</keyword>
<dbReference type="InterPro" id="IPR003594">
    <property type="entry name" value="HATPase_dom"/>
</dbReference>
<comment type="catalytic activity">
    <reaction evidence="1">
        <text>ATP + protein L-histidine = ADP + protein N-phospho-L-histidine.</text>
        <dbReference type="EC" id="2.7.13.3"/>
    </reaction>
</comment>
<dbReference type="AlphaFoldDB" id="A0A840TPK1"/>
<dbReference type="PROSITE" id="PS50109">
    <property type="entry name" value="HIS_KIN"/>
    <property type="match status" value="1"/>
</dbReference>
<reference evidence="10 11" key="1">
    <citation type="submission" date="2020-08" db="EMBL/GenBank/DDBJ databases">
        <title>Genomic Encyclopedia of Type Strains, Phase IV (KMG-IV): sequencing the most valuable type-strain genomes for metagenomic binning, comparative biology and taxonomic classification.</title>
        <authorList>
            <person name="Goeker M."/>
        </authorList>
    </citation>
    <scope>NUCLEOTIDE SEQUENCE [LARGE SCALE GENOMIC DNA]</scope>
    <source>
        <strain evidence="10 11">DSM 105074</strain>
    </source>
</reference>
<dbReference type="InterPro" id="IPR003661">
    <property type="entry name" value="HisK_dim/P_dom"/>
</dbReference>
<keyword evidence="6" id="KW-0902">Two-component regulatory system</keyword>
<dbReference type="InterPro" id="IPR004358">
    <property type="entry name" value="Sig_transdc_His_kin-like_C"/>
</dbReference>
<dbReference type="InterPro" id="IPR036890">
    <property type="entry name" value="HATPase_C_sf"/>
</dbReference>
<dbReference type="CDD" id="cd16922">
    <property type="entry name" value="HATPase_EvgS-ArcB-TorS-like"/>
    <property type="match status" value="1"/>
</dbReference>
<dbReference type="InterPro" id="IPR001789">
    <property type="entry name" value="Sig_transdc_resp-reg_receiver"/>
</dbReference>
<dbReference type="Pfam" id="PF00512">
    <property type="entry name" value="HisKA"/>
    <property type="match status" value="1"/>
</dbReference>
<dbReference type="InterPro" id="IPR005467">
    <property type="entry name" value="His_kinase_dom"/>
</dbReference>
<evidence type="ECO:0000256" key="7">
    <source>
        <dbReference type="PROSITE-ProRule" id="PRU00169"/>
    </source>
</evidence>
<dbReference type="InterPro" id="IPR036097">
    <property type="entry name" value="HisK_dim/P_sf"/>
</dbReference>
<dbReference type="SMART" id="SM00065">
    <property type="entry name" value="GAF"/>
    <property type="match status" value="1"/>
</dbReference>
<dbReference type="EMBL" id="JACHGF010000006">
    <property type="protein sequence ID" value="MBB5285701.1"/>
    <property type="molecule type" value="Genomic_DNA"/>
</dbReference>
<dbReference type="PANTHER" id="PTHR45339:SF1">
    <property type="entry name" value="HYBRID SIGNAL TRANSDUCTION HISTIDINE KINASE J"/>
    <property type="match status" value="1"/>
</dbReference>
<dbReference type="SUPFAM" id="SSF55781">
    <property type="entry name" value="GAF domain-like"/>
    <property type="match status" value="1"/>
</dbReference>
<dbReference type="PROSITE" id="PS50110">
    <property type="entry name" value="RESPONSE_REGULATORY"/>
    <property type="match status" value="1"/>
</dbReference>
<dbReference type="Gene3D" id="1.10.287.130">
    <property type="match status" value="1"/>
</dbReference>
<gene>
    <name evidence="10" type="ORF">HNQ92_003861</name>
</gene>
<name>A0A840TPK1_9BACT</name>
<accession>A0A840TPK1</accession>